<evidence type="ECO:0000259" key="2">
    <source>
        <dbReference type="PROSITE" id="PS50110"/>
    </source>
</evidence>
<evidence type="ECO:0000313" key="3">
    <source>
        <dbReference type="EMBL" id="RAW01995.1"/>
    </source>
</evidence>
<dbReference type="Proteomes" id="UP000251889">
    <property type="component" value="Unassembled WGS sequence"/>
</dbReference>
<dbReference type="AlphaFoldDB" id="A0A364Y5B4"/>
<dbReference type="EMBL" id="QMFY01000002">
    <property type="protein sequence ID" value="RAW01995.1"/>
    <property type="molecule type" value="Genomic_DNA"/>
</dbReference>
<dbReference type="OrthoDB" id="7631574at2"/>
<protein>
    <submittedName>
        <fullName evidence="3">Response regulator</fullName>
    </submittedName>
</protein>
<dbReference type="PANTHER" id="PTHR44520">
    <property type="entry name" value="RESPONSE REGULATOR RCP1-RELATED"/>
    <property type="match status" value="1"/>
</dbReference>
<gene>
    <name evidence="3" type="ORF">DQQ10_05410</name>
</gene>
<dbReference type="InterPro" id="IPR001789">
    <property type="entry name" value="Sig_transdc_resp-reg_receiver"/>
</dbReference>
<dbReference type="SMART" id="SM00448">
    <property type="entry name" value="REC"/>
    <property type="match status" value="1"/>
</dbReference>
<dbReference type="GO" id="GO:0000160">
    <property type="term" value="P:phosphorelay signal transduction system"/>
    <property type="evidence" value="ECO:0007669"/>
    <property type="project" value="InterPro"/>
</dbReference>
<dbReference type="PROSITE" id="PS50110">
    <property type="entry name" value="RESPONSE_REGULATORY"/>
    <property type="match status" value="1"/>
</dbReference>
<accession>A0A364Y5B4</accession>
<dbReference type="InterPro" id="IPR052893">
    <property type="entry name" value="TCS_response_regulator"/>
</dbReference>
<evidence type="ECO:0000256" key="1">
    <source>
        <dbReference type="PROSITE-ProRule" id="PRU00169"/>
    </source>
</evidence>
<keyword evidence="4" id="KW-1185">Reference proteome</keyword>
<dbReference type="Gene3D" id="3.40.50.2300">
    <property type="match status" value="1"/>
</dbReference>
<dbReference type="SUPFAM" id="SSF52172">
    <property type="entry name" value="CheY-like"/>
    <property type="match status" value="1"/>
</dbReference>
<evidence type="ECO:0000313" key="4">
    <source>
        <dbReference type="Proteomes" id="UP000251889"/>
    </source>
</evidence>
<feature type="domain" description="Response regulatory" evidence="2">
    <location>
        <begin position="9"/>
        <end position="127"/>
    </location>
</feature>
<reference evidence="3 4" key="1">
    <citation type="submission" date="2018-06" db="EMBL/GenBank/DDBJ databases">
        <title>Chryseolinea flavus sp. nov., a member of the phylum Bacteroidetes isolated from soil.</title>
        <authorList>
            <person name="Li Y."/>
            <person name="Wang J."/>
        </authorList>
    </citation>
    <scope>NUCLEOTIDE SEQUENCE [LARGE SCALE GENOMIC DNA]</scope>
    <source>
        <strain evidence="3 4">SDU1-6</strain>
    </source>
</reference>
<dbReference type="InterPro" id="IPR011006">
    <property type="entry name" value="CheY-like_superfamily"/>
</dbReference>
<keyword evidence="1" id="KW-0597">Phosphoprotein</keyword>
<organism evidence="3 4">
    <name type="scientific">Pseudochryseolinea flava</name>
    <dbReference type="NCBI Taxonomy" id="2059302"/>
    <lineage>
        <taxon>Bacteria</taxon>
        <taxon>Pseudomonadati</taxon>
        <taxon>Bacteroidota</taxon>
        <taxon>Cytophagia</taxon>
        <taxon>Cytophagales</taxon>
        <taxon>Fulvivirgaceae</taxon>
        <taxon>Pseudochryseolinea</taxon>
    </lineage>
</organism>
<feature type="modified residue" description="4-aspartylphosphate" evidence="1">
    <location>
        <position position="62"/>
    </location>
</feature>
<name>A0A364Y5B4_9BACT</name>
<sequence length="145" mass="16571">MNVMNLCQTILLVEDDGDDQEFFITALSGITDPPLVLVAANGKEAIDILERSIVLPSMIFMDINMPIMDGIECLRYIMNEPLMKGIPVIVLSSESYYEEKARNLGAVGFIKKQFSISDLRNNIERELYTPRQTEKYYEKKNQNNN</sequence>
<comment type="caution">
    <text evidence="3">The sequence shown here is derived from an EMBL/GenBank/DDBJ whole genome shotgun (WGS) entry which is preliminary data.</text>
</comment>
<proteinExistence type="predicted"/>
<dbReference type="Pfam" id="PF00072">
    <property type="entry name" value="Response_reg"/>
    <property type="match status" value="1"/>
</dbReference>